<evidence type="ECO:0000259" key="5">
    <source>
        <dbReference type="PROSITE" id="PS51774"/>
    </source>
</evidence>
<feature type="region of interest" description="Disordered" evidence="4">
    <location>
        <begin position="109"/>
        <end position="172"/>
    </location>
</feature>
<keyword evidence="7" id="KW-1185">Reference proteome</keyword>
<evidence type="ECO:0000313" key="6">
    <source>
        <dbReference type="EMBL" id="GKU86728.1"/>
    </source>
</evidence>
<dbReference type="PANTHER" id="PTHR32258">
    <property type="entry name" value="PROTEIN NETWORKED 4A"/>
    <property type="match status" value="1"/>
</dbReference>
<sequence length="376" mass="43793">MELVKKMETSHWWWLESQSASKRSPWLQSTLSELDRKTKAMLKLIEEDADSFAQRAEMYYKKRPELITMVEDFYRAHRSLAERHDQMKSDGGTRFLTTLGFPFSPIKYPSEKSTATMDQTSDSCSETFDAEDDAESEVEDPEEDERYERTQINTGRKQLENPVKGGEENQTHIVTEGVGDTEEEDGTVLDQETEVISSEECNAELMKLREEVERLKEENKFQKAELMEKDKEKSRVLSELCNSEVMKLRIEVERLKEENKVQKVQLMEKDEEKSKVLIDLSNVEVMKLREEVERLKEVDQIQKAQLMQKDEEKREVIRQLSLAIQVLKDQNMDLRKCVTRDSPKKWNPFDLSKLNGGFFGKLLNGSPKFQATVVAL</sequence>
<evidence type="ECO:0000256" key="2">
    <source>
        <dbReference type="ARBA" id="ARBA00038006"/>
    </source>
</evidence>
<evidence type="ECO:0000256" key="1">
    <source>
        <dbReference type="ARBA" id="ARBA00023054"/>
    </source>
</evidence>
<protein>
    <recommendedName>
        <fullName evidence="5">NAB domain-containing protein</fullName>
    </recommendedName>
</protein>
<reference evidence="6 7" key="1">
    <citation type="journal article" date="2021" name="Commun. Biol.">
        <title>The genome of Shorea leprosula (Dipterocarpaceae) highlights the ecological relevance of drought in aseasonal tropical rainforests.</title>
        <authorList>
            <person name="Ng K.K.S."/>
            <person name="Kobayashi M.J."/>
            <person name="Fawcett J.A."/>
            <person name="Hatakeyama M."/>
            <person name="Paape T."/>
            <person name="Ng C.H."/>
            <person name="Ang C.C."/>
            <person name="Tnah L.H."/>
            <person name="Lee C.T."/>
            <person name="Nishiyama T."/>
            <person name="Sese J."/>
            <person name="O'Brien M.J."/>
            <person name="Copetti D."/>
            <person name="Mohd Noor M.I."/>
            <person name="Ong R.C."/>
            <person name="Putra M."/>
            <person name="Sireger I.Z."/>
            <person name="Indrioko S."/>
            <person name="Kosugi Y."/>
            <person name="Izuno A."/>
            <person name="Isagi Y."/>
            <person name="Lee S.L."/>
            <person name="Shimizu K.K."/>
        </authorList>
    </citation>
    <scope>NUCLEOTIDE SEQUENCE [LARGE SCALE GENOMIC DNA]</scope>
    <source>
        <strain evidence="6">214</strain>
    </source>
</reference>
<organism evidence="6 7">
    <name type="scientific">Rubroshorea leprosula</name>
    <dbReference type="NCBI Taxonomy" id="152421"/>
    <lineage>
        <taxon>Eukaryota</taxon>
        <taxon>Viridiplantae</taxon>
        <taxon>Streptophyta</taxon>
        <taxon>Embryophyta</taxon>
        <taxon>Tracheophyta</taxon>
        <taxon>Spermatophyta</taxon>
        <taxon>Magnoliopsida</taxon>
        <taxon>eudicotyledons</taxon>
        <taxon>Gunneridae</taxon>
        <taxon>Pentapetalae</taxon>
        <taxon>rosids</taxon>
        <taxon>malvids</taxon>
        <taxon>Malvales</taxon>
        <taxon>Dipterocarpaceae</taxon>
        <taxon>Rubroshorea</taxon>
    </lineage>
</organism>
<proteinExistence type="inferred from homology"/>
<accession>A0AAV5HLV4</accession>
<keyword evidence="1 3" id="KW-0175">Coiled coil</keyword>
<feature type="domain" description="NAB" evidence="5">
    <location>
        <begin position="10"/>
        <end position="91"/>
    </location>
</feature>
<feature type="compositionally biased region" description="Acidic residues" evidence="4">
    <location>
        <begin position="128"/>
        <end position="145"/>
    </location>
</feature>
<comment type="caution">
    <text evidence="6">The sequence shown here is derived from an EMBL/GenBank/DDBJ whole genome shotgun (WGS) entry which is preliminary data.</text>
</comment>
<gene>
    <name evidence="6" type="ORF">SLEP1_g1217</name>
</gene>
<dbReference type="PROSITE" id="PS51774">
    <property type="entry name" value="NAB"/>
    <property type="match status" value="1"/>
</dbReference>
<evidence type="ECO:0000256" key="4">
    <source>
        <dbReference type="SAM" id="MobiDB-lite"/>
    </source>
</evidence>
<evidence type="ECO:0000256" key="3">
    <source>
        <dbReference type="SAM" id="Coils"/>
    </source>
</evidence>
<evidence type="ECO:0000313" key="7">
    <source>
        <dbReference type="Proteomes" id="UP001054252"/>
    </source>
</evidence>
<dbReference type="AlphaFoldDB" id="A0AAV5HLV4"/>
<dbReference type="PANTHER" id="PTHR32258:SF28">
    <property type="entry name" value="PROTEIN NETWORKED 3A-RELATED"/>
    <property type="match status" value="1"/>
</dbReference>
<comment type="similarity">
    <text evidence="2">Belongs to the NET family.</text>
</comment>
<dbReference type="GO" id="GO:0005774">
    <property type="term" value="C:vacuolar membrane"/>
    <property type="evidence" value="ECO:0007669"/>
    <property type="project" value="TreeGrafter"/>
</dbReference>
<feature type="coiled-coil region" evidence="3">
    <location>
        <begin position="198"/>
        <end position="298"/>
    </location>
</feature>
<dbReference type="Pfam" id="PF07765">
    <property type="entry name" value="KIP1"/>
    <property type="match status" value="1"/>
</dbReference>
<dbReference type="InterPro" id="IPR051861">
    <property type="entry name" value="NET_actin-binding_domain"/>
</dbReference>
<dbReference type="GO" id="GO:0003779">
    <property type="term" value="F:actin binding"/>
    <property type="evidence" value="ECO:0007669"/>
    <property type="project" value="InterPro"/>
</dbReference>
<dbReference type="EMBL" id="BPVZ01000001">
    <property type="protein sequence ID" value="GKU86728.1"/>
    <property type="molecule type" value="Genomic_DNA"/>
</dbReference>
<name>A0AAV5HLV4_9ROSI</name>
<feature type="compositionally biased region" description="Polar residues" evidence="4">
    <location>
        <begin position="111"/>
        <end position="126"/>
    </location>
</feature>
<dbReference type="Proteomes" id="UP001054252">
    <property type="component" value="Unassembled WGS sequence"/>
</dbReference>
<dbReference type="InterPro" id="IPR011684">
    <property type="entry name" value="NAB"/>
</dbReference>